<organism evidence="1 2">
    <name type="scientific">Camellia lanceoleosa</name>
    <dbReference type="NCBI Taxonomy" id="1840588"/>
    <lineage>
        <taxon>Eukaryota</taxon>
        <taxon>Viridiplantae</taxon>
        <taxon>Streptophyta</taxon>
        <taxon>Embryophyta</taxon>
        <taxon>Tracheophyta</taxon>
        <taxon>Spermatophyta</taxon>
        <taxon>Magnoliopsida</taxon>
        <taxon>eudicotyledons</taxon>
        <taxon>Gunneridae</taxon>
        <taxon>Pentapetalae</taxon>
        <taxon>asterids</taxon>
        <taxon>Ericales</taxon>
        <taxon>Theaceae</taxon>
        <taxon>Camellia</taxon>
    </lineage>
</organism>
<comment type="caution">
    <text evidence="1">The sequence shown here is derived from an EMBL/GenBank/DDBJ whole genome shotgun (WGS) entry which is preliminary data.</text>
</comment>
<protein>
    <submittedName>
        <fullName evidence="1">Uncharacterized protein</fullName>
    </submittedName>
</protein>
<evidence type="ECO:0000313" key="2">
    <source>
        <dbReference type="Proteomes" id="UP001060215"/>
    </source>
</evidence>
<evidence type="ECO:0000313" key="1">
    <source>
        <dbReference type="EMBL" id="KAI8005648.1"/>
    </source>
</evidence>
<gene>
    <name evidence="1" type="ORF">LOK49_LG07G00964</name>
</gene>
<accession>A0ACC0GYF0</accession>
<sequence>MASLSTTVVWARLQSLPIEYYDHHILRRIGSKLGKLLKIDVHTENGARGRFACLCLQVDMAKPLIPKLLVGAITVRIAYEGINAICFLCGLIRHTASECQPLLIINPQSSQQGTVMPSSSGDEVFGPWMLVQSKGELLKKPMPVKHTTGKSQKVWQKKVTNVQILAPSTQGQAVTSLTHLPTTFPATSNQSATPCVPLHNLFVCLSNPALPSLVIVPCTSFTFLAPSPTLPLATSISDAANSDPLVSRLHTTLFCLVTTLTAMPSVVLSPPTFIAPNTAPSLPPSPRSPYVPPNPLSPNPSQQPKPTTHPPLSSSHPLLVDKC</sequence>
<keyword evidence="2" id="KW-1185">Reference proteome</keyword>
<dbReference type="EMBL" id="CM045764">
    <property type="protein sequence ID" value="KAI8005648.1"/>
    <property type="molecule type" value="Genomic_DNA"/>
</dbReference>
<dbReference type="Proteomes" id="UP001060215">
    <property type="component" value="Chromosome 7"/>
</dbReference>
<name>A0ACC0GYF0_9ERIC</name>
<proteinExistence type="predicted"/>
<reference evidence="1 2" key="1">
    <citation type="journal article" date="2022" name="Plant J.">
        <title>Chromosome-level genome of Camellia lanceoleosa provides a valuable resource for understanding genome evolution and self-incompatibility.</title>
        <authorList>
            <person name="Gong W."/>
            <person name="Xiao S."/>
            <person name="Wang L."/>
            <person name="Liao Z."/>
            <person name="Chang Y."/>
            <person name="Mo W."/>
            <person name="Hu G."/>
            <person name="Li W."/>
            <person name="Zhao G."/>
            <person name="Zhu H."/>
            <person name="Hu X."/>
            <person name="Ji K."/>
            <person name="Xiang X."/>
            <person name="Song Q."/>
            <person name="Yuan D."/>
            <person name="Jin S."/>
            <person name="Zhang L."/>
        </authorList>
    </citation>
    <scope>NUCLEOTIDE SEQUENCE [LARGE SCALE GENOMIC DNA]</scope>
    <source>
        <strain evidence="1">SQ_2022a</strain>
    </source>
</reference>